<dbReference type="Proteomes" id="UP001055039">
    <property type="component" value="Unassembled WGS sequence"/>
</dbReference>
<dbReference type="EMBL" id="BPRC01000001">
    <property type="protein sequence ID" value="GJE63697.1"/>
    <property type="molecule type" value="Genomic_DNA"/>
</dbReference>
<evidence type="ECO:0008006" key="3">
    <source>
        <dbReference type="Google" id="ProtNLM"/>
    </source>
</evidence>
<protein>
    <recommendedName>
        <fullName evidence="3">NTP pyrophosphohydrolase MazG putative catalytic core domain-containing protein</fullName>
    </recommendedName>
</protein>
<evidence type="ECO:0000313" key="2">
    <source>
        <dbReference type="Proteomes" id="UP001055039"/>
    </source>
</evidence>
<name>A0ABQ4UB64_9HYPH</name>
<reference evidence="1" key="1">
    <citation type="journal article" date="2021" name="Front. Microbiol.">
        <title>Comprehensive Comparative Genomics and Phenotyping of Methylobacterium Species.</title>
        <authorList>
            <person name="Alessa O."/>
            <person name="Ogura Y."/>
            <person name="Fujitani Y."/>
            <person name="Takami H."/>
            <person name="Hayashi T."/>
            <person name="Sahin N."/>
            <person name="Tani A."/>
        </authorList>
    </citation>
    <scope>NUCLEOTIDE SEQUENCE</scope>
    <source>
        <strain evidence="1">NBRC 15686</strain>
    </source>
</reference>
<proteinExistence type="predicted"/>
<evidence type="ECO:0000313" key="1">
    <source>
        <dbReference type="EMBL" id="GJE63697.1"/>
    </source>
</evidence>
<reference evidence="1" key="2">
    <citation type="submission" date="2021-08" db="EMBL/GenBank/DDBJ databases">
        <authorList>
            <person name="Tani A."/>
            <person name="Ola A."/>
            <person name="Ogura Y."/>
            <person name="Katsura K."/>
            <person name="Hayashi T."/>
        </authorList>
    </citation>
    <scope>NUCLEOTIDE SEQUENCE</scope>
    <source>
        <strain evidence="1">NBRC 15686</strain>
    </source>
</reference>
<accession>A0ABQ4UB64</accession>
<dbReference type="RefSeq" id="WP_238222672.1">
    <property type="nucleotide sequence ID" value="NZ_BAAADH010000092.1"/>
</dbReference>
<gene>
    <name evidence="1" type="ORF">LNAOJCKE_0895</name>
</gene>
<organism evidence="1 2">
    <name type="scientific">Methylorubrum aminovorans</name>
    <dbReference type="NCBI Taxonomy" id="269069"/>
    <lineage>
        <taxon>Bacteria</taxon>
        <taxon>Pseudomonadati</taxon>
        <taxon>Pseudomonadota</taxon>
        <taxon>Alphaproteobacteria</taxon>
        <taxon>Hyphomicrobiales</taxon>
        <taxon>Methylobacteriaceae</taxon>
        <taxon>Methylorubrum</taxon>
    </lineage>
</organism>
<sequence>MGEHQTMKAPSLWRQEPDEVNLLLIGKLAEEAGELGARASRCIIQGLDAEDPDSRRSNRAELEREIADIFALAELAVARLHLNVDFINERVATKKRHKDQWLKMVEAASQAQMRP</sequence>
<keyword evidence="2" id="KW-1185">Reference proteome</keyword>
<comment type="caution">
    <text evidence="1">The sequence shown here is derived from an EMBL/GenBank/DDBJ whole genome shotgun (WGS) entry which is preliminary data.</text>
</comment>